<dbReference type="SUPFAM" id="SSF56112">
    <property type="entry name" value="Protein kinase-like (PK-like)"/>
    <property type="match status" value="1"/>
</dbReference>
<dbReference type="AlphaFoldDB" id="A0AAN5C447"/>
<dbReference type="Proteomes" id="UP001165205">
    <property type="component" value="Unassembled WGS sequence"/>
</dbReference>
<dbReference type="CDD" id="cd05154">
    <property type="entry name" value="ACAD10_11_N-like"/>
    <property type="match status" value="1"/>
</dbReference>
<dbReference type="Gene3D" id="3.90.1200.10">
    <property type="match status" value="1"/>
</dbReference>
<sequence length="380" mass="43074">MGVWPFTKYTACKQGLANRKEYVVVSLVLLLGPWSPTLNWTFAIDLPAFIAGPPVFRMIPLTSLRTRQYVLRKKPPGKLLSKTAHKVEREYKVIHALEQTDVPVPKAYCLCVDSNVIGTPFYIMEFLDGRLFTDPAMPGVSAEERNALWKAAVQTLAKFHRVDPKSVGLETFGKPSGYYDRQISTFSTVSKAQAQAVDVETKEPVGELPHFMETVRFFSNKSTQPKDRGTLVHGDYKIDNMIFHKTEPRVIGILDWEMATVGHPLSDFCNLTSPYYLDGTDHTTDQFQPDRIPGLPRREDCVRWYREVGGWDPTPDLPWGDAFFAWRLSIILQGVKARYALRQASSAQAHEHAKKTTPFALAAWERVKAVQNTMRQKGKL</sequence>
<evidence type="ECO:0000313" key="3">
    <source>
        <dbReference type="Proteomes" id="UP001165205"/>
    </source>
</evidence>
<protein>
    <submittedName>
        <fullName evidence="2">Unnamed protein product</fullName>
    </submittedName>
</protein>
<organism evidence="2 3">
    <name type="scientific">Aspergillus oryzae</name>
    <name type="common">Yellow koji mold</name>
    <dbReference type="NCBI Taxonomy" id="5062"/>
    <lineage>
        <taxon>Eukaryota</taxon>
        <taxon>Fungi</taxon>
        <taxon>Dikarya</taxon>
        <taxon>Ascomycota</taxon>
        <taxon>Pezizomycotina</taxon>
        <taxon>Eurotiomycetes</taxon>
        <taxon>Eurotiomycetidae</taxon>
        <taxon>Eurotiales</taxon>
        <taxon>Aspergillaceae</taxon>
        <taxon>Aspergillus</taxon>
        <taxon>Aspergillus subgen. Circumdati</taxon>
    </lineage>
</organism>
<evidence type="ECO:0000259" key="1">
    <source>
        <dbReference type="Pfam" id="PF01636"/>
    </source>
</evidence>
<comment type="caution">
    <text evidence="2">The sequence shown here is derived from an EMBL/GenBank/DDBJ whole genome shotgun (WGS) entry which is preliminary data.</text>
</comment>
<dbReference type="Gene3D" id="3.30.200.20">
    <property type="entry name" value="Phosphorylase Kinase, domain 1"/>
    <property type="match status" value="1"/>
</dbReference>
<accession>A0AAN5C447</accession>
<dbReference type="PANTHER" id="PTHR47829:SF1">
    <property type="entry name" value="HAD FAMILY PHOSPHATASE"/>
    <property type="match status" value="1"/>
</dbReference>
<gene>
    <name evidence="2" type="ORF">Aory04_001321700</name>
</gene>
<feature type="domain" description="Aminoglycoside phosphotransferase" evidence="1">
    <location>
        <begin position="65"/>
        <end position="281"/>
    </location>
</feature>
<reference evidence="2" key="1">
    <citation type="submission" date="2023-04" db="EMBL/GenBank/DDBJ databases">
        <title>Aspergillus oryzae NBRC 4228.</title>
        <authorList>
            <person name="Ichikawa N."/>
            <person name="Sato H."/>
            <person name="Tonouchi N."/>
        </authorList>
    </citation>
    <scope>NUCLEOTIDE SEQUENCE</scope>
    <source>
        <strain evidence="2">NBRC 4228</strain>
    </source>
</reference>
<evidence type="ECO:0000313" key="2">
    <source>
        <dbReference type="EMBL" id="GMG38536.1"/>
    </source>
</evidence>
<dbReference type="InterPro" id="IPR052898">
    <property type="entry name" value="ACAD10-like"/>
</dbReference>
<name>A0AAN5C447_ASPOZ</name>
<proteinExistence type="predicted"/>
<dbReference type="InterPro" id="IPR041726">
    <property type="entry name" value="ACAD10_11_N"/>
</dbReference>
<dbReference type="InterPro" id="IPR011009">
    <property type="entry name" value="Kinase-like_dom_sf"/>
</dbReference>
<dbReference type="InterPro" id="IPR002575">
    <property type="entry name" value="Aminoglycoside_PTrfase"/>
</dbReference>
<dbReference type="EMBL" id="BSYA01000316">
    <property type="protein sequence ID" value="GMG38536.1"/>
    <property type="molecule type" value="Genomic_DNA"/>
</dbReference>
<dbReference type="PANTHER" id="PTHR47829">
    <property type="entry name" value="HYDROLASE, PUTATIVE (AFU_ORTHOLOGUE AFUA_1G12880)-RELATED"/>
    <property type="match status" value="1"/>
</dbReference>
<dbReference type="Pfam" id="PF01636">
    <property type="entry name" value="APH"/>
    <property type="match status" value="1"/>
</dbReference>